<dbReference type="GO" id="GO:0016787">
    <property type="term" value="F:hydrolase activity"/>
    <property type="evidence" value="ECO:0007669"/>
    <property type="project" value="InterPro"/>
</dbReference>
<dbReference type="EMBL" id="KZ303849">
    <property type="protein sequence ID" value="PHZ12468.1"/>
    <property type="molecule type" value="Genomic_DNA"/>
</dbReference>
<keyword evidence="1" id="KW-0812">Transmembrane</keyword>
<dbReference type="GeneID" id="35439740"/>
<dbReference type="InterPro" id="IPR051693">
    <property type="entry name" value="UPF0046_metallophosphoest"/>
</dbReference>
<dbReference type="Proteomes" id="UP000242254">
    <property type="component" value="Unassembled WGS sequence"/>
</dbReference>
<dbReference type="RefSeq" id="XP_023466176.1">
    <property type="nucleotide sequence ID" value="XM_023608750.1"/>
</dbReference>
<dbReference type="PANTHER" id="PTHR12905:SF0">
    <property type="entry name" value="CALCINEURIN-LIKE PHOSPHOESTERASE DOMAIN-CONTAINING PROTEIN"/>
    <property type="match status" value="1"/>
</dbReference>
<accession>A0A2G4SUK9</accession>
<feature type="domain" description="Calcineurin-like phosphoesterase" evidence="2">
    <location>
        <begin position="16"/>
        <end position="196"/>
    </location>
</feature>
<dbReference type="InterPro" id="IPR029052">
    <property type="entry name" value="Metallo-depent_PP-like"/>
</dbReference>
<protein>
    <recommendedName>
        <fullName evidence="2">Calcineurin-like phosphoesterase domain-containing protein</fullName>
    </recommendedName>
</protein>
<dbReference type="AlphaFoldDB" id="A0A2G4SUK9"/>
<dbReference type="STRING" id="1340429.A0A2G4SUK9"/>
<organism evidence="3 4">
    <name type="scientific">Rhizopus microsporus ATCC 52813</name>
    <dbReference type="NCBI Taxonomy" id="1340429"/>
    <lineage>
        <taxon>Eukaryota</taxon>
        <taxon>Fungi</taxon>
        <taxon>Fungi incertae sedis</taxon>
        <taxon>Mucoromycota</taxon>
        <taxon>Mucoromycotina</taxon>
        <taxon>Mucoromycetes</taxon>
        <taxon>Mucorales</taxon>
        <taxon>Mucorineae</taxon>
        <taxon>Rhizopodaceae</taxon>
        <taxon>Rhizopus</taxon>
    </lineage>
</organism>
<sequence length="680" mass="78798">MILVNNTEDKKDGYIRFICISDTHGKTKFEIPDGDVLIHAGDITKNSRMTEFTETIEWLGSLPHKIKIITGGNHDDYLDDTFNFTKHKQTILALMEKHGLTYLEHESYQLPAEFGSLCLFVSPYAPIHLGGAFMLTDMSEIWNTIPDAVDILVTHTPPFGYQDKVTRYDRHVGCQYLMDKIKRIKPRVCVFGHIHESHGYTLDGTLYINACLNNSRYKPVNKPITFDLFQPRKKKVIDWLIYAVLLFLVYLCIHAYNNNIKPTTTTIEDTVKHDKITTQKAYIRYNQKQPTLTFQQDNGTTYMDFPWYQRSHTRPQFRPNIDLLSTDLSAKDRRILLEKAILQAKKLALRKFPAAEYTTIRGTNLTATQTAAFREKLACWTMGQWIRDEQNSFRLKHLQEPIYSSCDRKFYKTHKQSEKREETKYVWKPHSQACSVSRKVSSSHWCKLLKGRNMLLVGDLAHYQYHELFLDTFRDDPTVCFGELNCKDHTICKHKDTRLRYVRNDVLSTIRKFHNRDQGHPLANIVEWPFVSSNMLSSYPILILSRTTQLDDNDVLFTRRLIHTMKIIRETSPDALVIYQSSSIGHPFCQDAERPLPKELSDDELKRLPYGWSEAKRRNAIAKTIVEASGGIYLDLAAMTDLRPDGHIGQGDCLRYCIPGPLDATMQIYYNVFLELEKGA</sequence>
<keyword evidence="1" id="KW-0472">Membrane</keyword>
<feature type="transmembrane region" description="Helical" evidence="1">
    <location>
        <begin position="239"/>
        <end position="256"/>
    </location>
</feature>
<evidence type="ECO:0000256" key="1">
    <source>
        <dbReference type="SAM" id="Phobius"/>
    </source>
</evidence>
<dbReference type="InterPro" id="IPR004843">
    <property type="entry name" value="Calcineurin-like_PHP"/>
</dbReference>
<reference evidence="3 4" key="1">
    <citation type="journal article" date="2016" name="Proc. Natl. Acad. Sci. U.S.A.">
        <title>Lipid metabolic changes in an early divergent fungus govern the establishment of a mutualistic symbiosis with endobacteria.</title>
        <authorList>
            <person name="Lastovetsky O.A."/>
            <person name="Gaspar M.L."/>
            <person name="Mondo S.J."/>
            <person name="LaButti K.M."/>
            <person name="Sandor L."/>
            <person name="Grigoriev I.V."/>
            <person name="Henry S.A."/>
            <person name="Pawlowska T.E."/>
        </authorList>
    </citation>
    <scope>NUCLEOTIDE SEQUENCE [LARGE SCALE GENOMIC DNA]</scope>
    <source>
        <strain evidence="3 4">ATCC 52813</strain>
    </source>
</reference>
<dbReference type="PANTHER" id="PTHR12905">
    <property type="entry name" value="METALLOPHOSPHOESTERASE"/>
    <property type="match status" value="1"/>
</dbReference>
<dbReference type="Pfam" id="PF00149">
    <property type="entry name" value="Metallophos"/>
    <property type="match status" value="1"/>
</dbReference>
<keyword evidence="1" id="KW-1133">Transmembrane helix</keyword>
<dbReference type="Gene3D" id="3.60.21.10">
    <property type="match status" value="1"/>
</dbReference>
<evidence type="ECO:0000313" key="3">
    <source>
        <dbReference type="EMBL" id="PHZ12468.1"/>
    </source>
</evidence>
<dbReference type="CDD" id="cd07379">
    <property type="entry name" value="MPP_239FB"/>
    <property type="match status" value="1"/>
</dbReference>
<dbReference type="SUPFAM" id="SSF56300">
    <property type="entry name" value="Metallo-dependent phosphatases"/>
    <property type="match status" value="1"/>
</dbReference>
<proteinExistence type="predicted"/>
<evidence type="ECO:0000313" key="4">
    <source>
        <dbReference type="Proteomes" id="UP000242254"/>
    </source>
</evidence>
<evidence type="ECO:0000259" key="2">
    <source>
        <dbReference type="Pfam" id="PF00149"/>
    </source>
</evidence>
<gene>
    <name evidence="3" type="ORF">RHIMIDRAFT_237395</name>
</gene>
<keyword evidence="4" id="KW-1185">Reference proteome</keyword>
<name>A0A2G4SUK9_RHIZD</name>